<evidence type="ECO:0000256" key="5">
    <source>
        <dbReference type="SAM" id="MobiDB-lite"/>
    </source>
</evidence>
<dbReference type="GO" id="GO:0005384">
    <property type="term" value="F:manganese ion transmembrane transporter activity"/>
    <property type="evidence" value="ECO:0007669"/>
    <property type="project" value="InterPro"/>
</dbReference>
<dbReference type="Pfam" id="PF01988">
    <property type="entry name" value="VIT1"/>
    <property type="match status" value="1"/>
</dbReference>
<evidence type="ECO:0000256" key="3">
    <source>
        <dbReference type="ARBA" id="ARBA00022989"/>
    </source>
</evidence>
<keyword evidence="2 6" id="KW-0812">Transmembrane</keyword>
<dbReference type="eggNOG" id="COG1814">
    <property type="taxonomic scope" value="Bacteria"/>
</dbReference>
<name>A0A059ZW81_ACICK</name>
<keyword evidence="4 6" id="KW-0472">Membrane</keyword>
<dbReference type="InterPro" id="IPR008217">
    <property type="entry name" value="Ccc1_fam"/>
</dbReference>
<feature type="transmembrane region" description="Helical" evidence="6">
    <location>
        <begin position="229"/>
        <end position="248"/>
    </location>
</feature>
<dbReference type="AlphaFoldDB" id="A0A059ZW81"/>
<evidence type="ECO:0000313" key="7">
    <source>
        <dbReference type="EMBL" id="AIA54167.1"/>
    </source>
</evidence>
<dbReference type="CDD" id="cd02432">
    <property type="entry name" value="Nodulin-21_like_1"/>
    <property type="match status" value="1"/>
</dbReference>
<keyword evidence="3 6" id="KW-1133">Transmembrane helix</keyword>
<organism evidence="7 8">
    <name type="scientific">Acidithiobacillus caldus (strain ATCC 51756 / DSM 8584 / KU)</name>
    <dbReference type="NCBI Taxonomy" id="637389"/>
    <lineage>
        <taxon>Bacteria</taxon>
        <taxon>Pseudomonadati</taxon>
        <taxon>Pseudomonadota</taxon>
        <taxon>Acidithiobacillia</taxon>
        <taxon>Acidithiobacillales</taxon>
        <taxon>Acidithiobacillaceae</taxon>
        <taxon>Acidithiobacillus</taxon>
    </lineage>
</organism>
<dbReference type="HOGENOM" id="CLU_038957_3_0_6"/>
<reference evidence="7 8" key="1">
    <citation type="journal article" date="2009" name="J. Bacteriol.">
        <title>Draft genome sequence of the extremely acidophilic bacterium Acidithiobacillus caldus ATCC 51756 reveals metabolic versatility in the genus Acidithiobacillus.</title>
        <authorList>
            <person name="Valdes J."/>
            <person name="Quatrini R."/>
            <person name="Hallberg K."/>
            <person name="Dopson M."/>
            <person name="Valenzuela P.D."/>
            <person name="Holmes D.S."/>
        </authorList>
    </citation>
    <scope>NUCLEOTIDE SEQUENCE [LARGE SCALE GENOMIC DNA]</scope>
    <source>
        <strain evidence="8">ATCC 51756 / DSM 8584 / KU</strain>
    </source>
</reference>
<evidence type="ECO:0000313" key="8">
    <source>
        <dbReference type="Proteomes" id="UP000005522"/>
    </source>
</evidence>
<protein>
    <recommendedName>
        <fullName evidence="9">Nodulin 21-related protein</fullName>
    </recommendedName>
</protein>
<dbReference type="KEGG" id="acz:Acaty_c0276"/>
<evidence type="ECO:0000256" key="1">
    <source>
        <dbReference type="ARBA" id="ARBA00004127"/>
    </source>
</evidence>
<proteinExistence type="predicted"/>
<evidence type="ECO:0008006" key="9">
    <source>
        <dbReference type="Google" id="ProtNLM"/>
    </source>
</evidence>
<dbReference type="GO" id="GO:0030026">
    <property type="term" value="P:intracellular manganese ion homeostasis"/>
    <property type="evidence" value="ECO:0007669"/>
    <property type="project" value="InterPro"/>
</dbReference>
<gene>
    <name evidence="7" type="ORF">Acaty_c0276</name>
</gene>
<evidence type="ECO:0000256" key="4">
    <source>
        <dbReference type="ARBA" id="ARBA00023136"/>
    </source>
</evidence>
<dbReference type="GO" id="GO:0012505">
    <property type="term" value="C:endomembrane system"/>
    <property type="evidence" value="ECO:0007669"/>
    <property type="project" value="UniProtKB-SubCell"/>
</dbReference>
<dbReference type="EMBL" id="CP005986">
    <property type="protein sequence ID" value="AIA54167.1"/>
    <property type="molecule type" value="Genomic_DNA"/>
</dbReference>
<dbReference type="GeneID" id="92930294"/>
<evidence type="ECO:0000256" key="2">
    <source>
        <dbReference type="ARBA" id="ARBA00022692"/>
    </source>
</evidence>
<dbReference type="RefSeq" id="WP_004870244.1">
    <property type="nucleotide sequence ID" value="NZ_CP005986.1"/>
</dbReference>
<dbReference type="Proteomes" id="UP000005522">
    <property type="component" value="Chromosome"/>
</dbReference>
<evidence type="ECO:0000256" key="6">
    <source>
        <dbReference type="SAM" id="Phobius"/>
    </source>
</evidence>
<comment type="subcellular location">
    <subcellularLocation>
        <location evidence="1">Endomembrane system</location>
        <topology evidence="1">Multi-pass membrane protein</topology>
    </subcellularLocation>
</comment>
<dbReference type="PANTHER" id="PTHR31851">
    <property type="entry name" value="FE(2+)/MN(2+) TRANSPORTER PCL1"/>
    <property type="match status" value="1"/>
</dbReference>
<feature type="transmembrane region" description="Helical" evidence="6">
    <location>
        <begin position="195"/>
        <end position="217"/>
    </location>
</feature>
<feature type="compositionally biased region" description="Basic and acidic residues" evidence="5">
    <location>
        <begin position="13"/>
        <end position="24"/>
    </location>
</feature>
<feature type="region of interest" description="Disordered" evidence="5">
    <location>
        <begin position="1"/>
        <end position="32"/>
    </location>
</feature>
<feature type="transmembrane region" description="Helical" evidence="6">
    <location>
        <begin position="168"/>
        <end position="189"/>
    </location>
</feature>
<sequence length="252" mass="26287">MTSEPQSAALDARSVRRQEAMHHEHHEHHHHEQVGWLRASVLGANDGLLSTAALLTGVAASSMGAQQLVLTGVAALAAGAFSMAAGEYVSVSSQADTQAADLAIEARELRKNPEMELLELTHIYVKRGLDEDLARQVAAQLMEHDALGSHARDELGLTEMAQARPIQAAGASALSFAAGAIFPVLAAALAPRAMVLPLLFVVTLVLLAILGAVAARAGGAPMWRGALRVLFWGTLSLAATTLIGHVLGAQGI</sequence>
<accession>A0A059ZW81</accession>